<comment type="caution">
    <text evidence="5">The sequence shown here is derived from an EMBL/GenBank/DDBJ whole genome shotgun (WGS) entry which is preliminary data.</text>
</comment>
<organism evidence="5 6">
    <name type="scientific">Brumimicrobium salinarum</name>
    <dbReference type="NCBI Taxonomy" id="2058658"/>
    <lineage>
        <taxon>Bacteria</taxon>
        <taxon>Pseudomonadati</taxon>
        <taxon>Bacteroidota</taxon>
        <taxon>Flavobacteriia</taxon>
        <taxon>Flavobacteriales</taxon>
        <taxon>Crocinitomicaceae</taxon>
        <taxon>Brumimicrobium</taxon>
    </lineage>
</organism>
<evidence type="ECO:0000259" key="3">
    <source>
        <dbReference type="Pfam" id="PF07675"/>
    </source>
</evidence>
<dbReference type="EMBL" id="PJNI01000011">
    <property type="protein sequence ID" value="PKR80269.1"/>
    <property type="molecule type" value="Genomic_DNA"/>
</dbReference>
<evidence type="ECO:0008006" key="7">
    <source>
        <dbReference type="Google" id="ProtNLM"/>
    </source>
</evidence>
<evidence type="ECO:0000259" key="4">
    <source>
        <dbReference type="Pfam" id="PF18962"/>
    </source>
</evidence>
<evidence type="ECO:0000313" key="6">
    <source>
        <dbReference type="Proteomes" id="UP000236654"/>
    </source>
</evidence>
<dbReference type="RefSeq" id="WP_101334951.1">
    <property type="nucleotide sequence ID" value="NZ_PJNI01000011.1"/>
</dbReference>
<evidence type="ECO:0000256" key="1">
    <source>
        <dbReference type="ARBA" id="ARBA00022729"/>
    </source>
</evidence>
<dbReference type="NCBIfam" id="TIGR04183">
    <property type="entry name" value="Por_Secre_tail"/>
    <property type="match status" value="1"/>
</dbReference>
<name>A0A2I0R123_9FLAO</name>
<dbReference type="InterPro" id="IPR026444">
    <property type="entry name" value="Secre_tail"/>
</dbReference>
<proteinExistence type="predicted"/>
<accession>A0A2I0R123</accession>
<dbReference type="Gene3D" id="2.60.120.200">
    <property type="match status" value="1"/>
</dbReference>
<dbReference type="Proteomes" id="UP000236654">
    <property type="component" value="Unassembled WGS sequence"/>
</dbReference>
<dbReference type="Pfam" id="PF18962">
    <property type="entry name" value="Por_Secre_tail"/>
    <property type="match status" value="1"/>
</dbReference>
<sequence>MRTVLLGFLFLLGANLTAQVSILEENFDNGNIPATWSVIDNDGNAVDASVQEYDKAWIYKEDPINVGNGTASSTSFFDPIDRADRWLISPQVTLGGSGNYISWKSLSKDASFPDSYKVMISTTGNATTDFTDTLEIVSNETPYWSSHTTALSNYNNQSVYFAFVNTTFNGFKLFIDSVYVREQDPLKVVKEEMNLYVYPNPLRENITISLDNSIIEQVQIFNISGNLVKEPVVMETINELNIDVRTLKSGVYFLRVKTPTRIINKKLIKK</sequence>
<dbReference type="InterPro" id="IPR011628">
    <property type="entry name" value="Cleaved_adhesin"/>
</dbReference>
<feature type="domain" description="Secretion system C-terminal sorting" evidence="4">
    <location>
        <begin position="197"/>
        <end position="268"/>
    </location>
</feature>
<reference evidence="5 6" key="1">
    <citation type="submission" date="2017-12" db="EMBL/GenBank/DDBJ databases">
        <title>The draft genome sequence of Brumimicrobium saltpan LHR20.</title>
        <authorList>
            <person name="Do Z.-J."/>
            <person name="Luo H.-R."/>
        </authorList>
    </citation>
    <scope>NUCLEOTIDE SEQUENCE [LARGE SCALE GENOMIC DNA]</scope>
    <source>
        <strain evidence="5 6">LHR20</strain>
    </source>
</reference>
<feature type="chain" id="PRO_5014151486" description="Secretion system C-terminal sorting domain-containing protein" evidence="2">
    <location>
        <begin position="21"/>
        <end position="270"/>
    </location>
</feature>
<dbReference type="AlphaFoldDB" id="A0A2I0R123"/>
<dbReference type="NCBIfam" id="NF038128">
    <property type="entry name" value="choice_anch_J"/>
    <property type="match status" value="1"/>
</dbReference>
<gene>
    <name evidence="5" type="ORF">CW751_10465</name>
</gene>
<keyword evidence="1 2" id="KW-0732">Signal</keyword>
<protein>
    <recommendedName>
        <fullName evidence="7">Secretion system C-terminal sorting domain-containing protein</fullName>
    </recommendedName>
</protein>
<feature type="signal peptide" evidence="2">
    <location>
        <begin position="1"/>
        <end position="20"/>
    </location>
</feature>
<evidence type="ECO:0000313" key="5">
    <source>
        <dbReference type="EMBL" id="PKR80269.1"/>
    </source>
</evidence>
<feature type="domain" description="Cleaved adhesin" evidence="3">
    <location>
        <begin position="22"/>
        <end position="134"/>
    </location>
</feature>
<keyword evidence="6" id="KW-1185">Reference proteome</keyword>
<evidence type="ECO:0000256" key="2">
    <source>
        <dbReference type="SAM" id="SignalP"/>
    </source>
</evidence>
<dbReference type="Pfam" id="PF07675">
    <property type="entry name" value="Cleaved_Adhesin"/>
    <property type="match status" value="1"/>
</dbReference>
<dbReference type="OrthoDB" id="951108at2"/>